<evidence type="ECO:0000313" key="1">
    <source>
        <dbReference type="EMBL" id="KOY41668.1"/>
    </source>
</evidence>
<name>A0AAW3J1S3_VIBPH</name>
<evidence type="ECO:0000313" key="2">
    <source>
        <dbReference type="Proteomes" id="UP000037697"/>
    </source>
</evidence>
<dbReference type="Gene3D" id="3.40.50.1000">
    <property type="entry name" value="HAD superfamily/HAD-like"/>
    <property type="match status" value="1"/>
</dbReference>
<dbReference type="EMBL" id="LIRS01000019">
    <property type="protein sequence ID" value="KOY41668.1"/>
    <property type="molecule type" value="Genomic_DNA"/>
</dbReference>
<organism evidence="1 2">
    <name type="scientific">Vibrio parahaemolyticus</name>
    <dbReference type="NCBI Taxonomy" id="670"/>
    <lineage>
        <taxon>Bacteria</taxon>
        <taxon>Pseudomonadati</taxon>
        <taxon>Pseudomonadota</taxon>
        <taxon>Gammaproteobacteria</taxon>
        <taxon>Vibrionales</taxon>
        <taxon>Vibrionaceae</taxon>
        <taxon>Vibrio</taxon>
    </lineage>
</organism>
<evidence type="ECO:0008006" key="3">
    <source>
        <dbReference type="Google" id="ProtNLM"/>
    </source>
</evidence>
<dbReference type="InterPro" id="IPR023214">
    <property type="entry name" value="HAD_sf"/>
</dbReference>
<reference evidence="1 2" key="1">
    <citation type="submission" date="2015-07" db="EMBL/GenBank/DDBJ databases">
        <title>Foodborne Vibrio parahaemolyticus Isolates.</title>
        <authorList>
            <person name="Ronholm J."/>
            <person name="Petronella N."/>
            <person name="Kenwell R."/>
            <person name="Banerjee S."/>
        </authorList>
    </citation>
    <scope>NUCLEOTIDE SEQUENCE [LARGE SCALE GENOMIC DNA]</scope>
    <source>
        <strain evidence="1 2">HS-06-05</strain>
    </source>
</reference>
<sequence>MKLLIFDLDFTLVNTTICQDYLKTRAGREAIVEKLDSGEVVTELYFADTVEYVNSLVERFNSGESDTLPIVLSDSPQLYCEKVLEKQGFKIQPDFIYGNAHKPCTDWEALIEDVKRYELVEKNVVSDFLVVGDSPRDIFFGHESESPSVWAKWGYNADDHMFPFHTCKPTRTATTLDELKGYVEEFIEGGEEAFDYEKPNFQEDWDIQTIDLENYQVHEVEAIGHAREYVPEFHEFDNPNYTANFFEVNWMLKPAKDVPESDLWKKVPQRFYKQGGGFAEAKHLIQKAGGYKFFFKRWLEEQGVTGKVLLVPVPSSVPAECNKTHTVKLIATWWEQWLNKEEDINFKLIHEHLLIERFQPKMPTRAQKGKRCIEDQLKTMGLFRGVLGHLPDDISAVVFLDDVTTSGQSINAMATIFRELEVVPEHIPLYGYVWFKTHHPEPDFDFDKLIELADNVAADN</sequence>
<protein>
    <recommendedName>
        <fullName evidence="3">HAD family hydrolase</fullName>
    </recommendedName>
</protein>
<dbReference type="SUPFAM" id="SSF56784">
    <property type="entry name" value="HAD-like"/>
    <property type="match status" value="1"/>
</dbReference>
<dbReference type="InterPro" id="IPR036412">
    <property type="entry name" value="HAD-like_sf"/>
</dbReference>
<gene>
    <name evidence="1" type="ORF">ACX05_04240</name>
</gene>
<proteinExistence type="predicted"/>
<dbReference type="RefSeq" id="WP_031855759.1">
    <property type="nucleotide sequence ID" value="NZ_CANUIA010000003.1"/>
</dbReference>
<accession>A0AAW3J1S3</accession>
<dbReference type="Proteomes" id="UP000037697">
    <property type="component" value="Unassembled WGS sequence"/>
</dbReference>
<dbReference type="AlphaFoldDB" id="A0AAW3J1S3"/>
<comment type="caution">
    <text evidence="1">The sequence shown here is derived from an EMBL/GenBank/DDBJ whole genome shotgun (WGS) entry which is preliminary data.</text>
</comment>